<dbReference type="Proteomes" id="UP000000377">
    <property type="component" value="Chromosome"/>
</dbReference>
<dbReference type="KEGG" id="sbh:SBI_04677"/>
<dbReference type="Pfam" id="PF02515">
    <property type="entry name" value="CoA_transf_3"/>
    <property type="match status" value="1"/>
</dbReference>
<gene>
    <name evidence="2" type="ordered locus">SBI_04677</name>
</gene>
<dbReference type="RefSeq" id="WP_014177267.1">
    <property type="nucleotide sequence ID" value="NC_016582.1"/>
</dbReference>
<protein>
    <recommendedName>
        <fullName evidence="4">L-carnitine dehydratase/bile acid-inducible protein F</fullName>
    </recommendedName>
</protein>
<feature type="region of interest" description="Disordered" evidence="1">
    <location>
        <begin position="1"/>
        <end position="25"/>
    </location>
</feature>
<dbReference type="SUPFAM" id="SSF89796">
    <property type="entry name" value="CoA-transferase family III (CaiB/BaiF)"/>
    <property type="match status" value="2"/>
</dbReference>
<accession>D7BZ61</accession>
<evidence type="ECO:0008006" key="4">
    <source>
        <dbReference type="Google" id="ProtNLM"/>
    </source>
</evidence>
<feature type="compositionally biased region" description="Acidic residues" evidence="1">
    <location>
        <begin position="7"/>
        <end position="25"/>
    </location>
</feature>
<evidence type="ECO:0000313" key="2">
    <source>
        <dbReference type="EMBL" id="ADI07797.1"/>
    </source>
</evidence>
<dbReference type="PANTHER" id="PTHR48228">
    <property type="entry name" value="SUCCINYL-COA--D-CITRAMALATE COA-TRANSFERASE"/>
    <property type="match status" value="1"/>
</dbReference>
<keyword evidence="3" id="KW-1185">Reference proteome</keyword>
<dbReference type="PATRIC" id="fig|749414.3.peg.4835"/>
<organism evidence="2 3">
    <name type="scientific">Streptomyces bingchenggensis (strain BCW-1)</name>
    <dbReference type="NCBI Taxonomy" id="749414"/>
    <lineage>
        <taxon>Bacteria</taxon>
        <taxon>Bacillati</taxon>
        <taxon>Actinomycetota</taxon>
        <taxon>Actinomycetes</taxon>
        <taxon>Kitasatosporales</taxon>
        <taxon>Streptomycetaceae</taxon>
        <taxon>Streptomyces</taxon>
    </lineage>
</organism>
<dbReference type="InterPro" id="IPR023606">
    <property type="entry name" value="CoA-Trfase_III_dom_1_sf"/>
</dbReference>
<proteinExistence type="predicted"/>
<dbReference type="InterPro" id="IPR003673">
    <property type="entry name" value="CoA-Trfase_fam_III"/>
</dbReference>
<evidence type="ECO:0000256" key="1">
    <source>
        <dbReference type="SAM" id="MobiDB-lite"/>
    </source>
</evidence>
<evidence type="ECO:0000313" key="3">
    <source>
        <dbReference type="Proteomes" id="UP000000377"/>
    </source>
</evidence>
<reference evidence="2 3" key="1">
    <citation type="journal article" date="2010" name="J. Bacteriol.">
        <title>Genome sequence of the milbemycin-producing bacterium Streptomyces bingchenggensis.</title>
        <authorList>
            <person name="Wang X.J."/>
            <person name="Yan Y.J."/>
            <person name="Zhang B."/>
            <person name="An J."/>
            <person name="Wang J.J."/>
            <person name="Tian J."/>
            <person name="Jiang L."/>
            <person name="Chen Y.H."/>
            <person name="Huang S.X."/>
            <person name="Yin M."/>
            <person name="Zhang J."/>
            <person name="Gao A.L."/>
            <person name="Liu C.X."/>
            <person name="Zhu Z.X."/>
            <person name="Xiang W.S."/>
        </authorList>
    </citation>
    <scope>NUCLEOTIDE SEQUENCE [LARGE SCALE GENOMIC DNA]</scope>
    <source>
        <strain evidence="2 3">BCW-1</strain>
    </source>
</reference>
<dbReference type="HOGENOM" id="CLU_021588_0_1_11"/>
<dbReference type="STRING" id="749414.SBI_04677"/>
<sequence>MTHRIETDDEAETDADASADAEADASADAATAHAWTALGGAPDLLEKVSYVPADGALPARLPVRDLARATVGACSLAAAELAARRSGGAVPAVRVAEAAVATAFISERQLRIDGRKPTNFAPLSGFWRAADGWVRTHANYPHHRARLLPALGIVDEGDEDVLVKRLAEELAARPAKWIQETVYEAGGLAVAVAPPPQTTTGAATGVAAELTTGTATGAVAELTTRAATRAAAETAIPMPGPALIESRHIGAAAPRPLPPAPLPASGVRVLDLTRVIAGPVATRTLALLGADVLRIDSPHLPEDPDAHADTGFGKRSTRLDLADPQDRQTFEELLGHADVVVTGYRPGALDRFGLAPDALLERRPGLVVAQVSAWGWSGPWAGRRGFDSLVQAACGIAALEATPDGHPGVLPAQALDHGTGYLLAAGVLRSLAERQESGGGRHLRFSLTATASWLMHGITPAPGDTPRGDTYDATPWLTERPAPYGRLRYARPPLGHADAPRDWAHPPTLWGTDAPVWL</sequence>
<dbReference type="Gene3D" id="3.40.50.10540">
    <property type="entry name" value="Crotonobetainyl-coa:carnitine coa-transferase, domain 1"/>
    <property type="match status" value="1"/>
</dbReference>
<name>D7BZ61_STRBB</name>
<dbReference type="GO" id="GO:0003824">
    <property type="term" value="F:catalytic activity"/>
    <property type="evidence" value="ECO:0007669"/>
    <property type="project" value="InterPro"/>
</dbReference>
<dbReference type="InterPro" id="IPR050509">
    <property type="entry name" value="CoA-transferase_III"/>
</dbReference>
<dbReference type="PANTHER" id="PTHR48228:SF4">
    <property type="entry name" value="BLR3030 PROTEIN"/>
    <property type="match status" value="1"/>
</dbReference>
<dbReference type="EMBL" id="CP002047">
    <property type="protein sequence ID" value="ADI07797.1"/>
    <property type="molecule type" value="Genomic_DNA"/>
</dbReference>
<dbReference type="AlphaFoldDB" id="D7BZ61"/>
<dbReference type="eggNOG" id="COG1804">
    <property type="taxonomic scope" value="Bacteria"/>
</dbReference>